<comment type="similarity">
    <text evidence="1">Belongs to the short-chain dehydrogenases/reductases (SDR) family.</text>
</comment>
<organism evidence="2 3">
    <name type="scientific">Dreissena polymorpha</name>
    <name type="common">Zebra mussel</name>
    <name type="synonym">Mytilus polymorpha</name>
    <dbReference type="NCBI Taxonomy" id="45954"/>
    <lineage>
        <taxon>Eukaryota</taxon>
        <taxon>Metazoa</taxon>
        <taxon>Spiralia</taxon>
        <taxon>Lophotrochozoa</taxon>
        <taxon>Mollusca</taxon>
        <taxon>Bivalvia</taxon>
        <taxon>Autobranchia</taxon>
        <taxon>Heteroconchia</taxon>
        <taxon>Euheterodonta</taxon>
        <taxon>Imparidentia</taxon>
        <taxon>Neoheterodontei</taxon>
        <taxon>Myida</taxon>
        <taxon>Dreissenoidea</taxon>
        <taxon>Dreissenidae</taxon>
        <taxon>Dreissena</taxon>
    </lineage>
</organism>
<dbReference type="EMBL" id="JAIWYP010000009">
    <property type="protein sequence ID" value="KAH3776486.1"/>
    <property type="molecule type" value="Genomic_DNA"/>
</dbReference>
<gene>
    <name evidence="2" type="ORF">DPMN_177912</name>
</gene>
<dbReference type="AlphaFoldDB" id="A0A9D4ED35"/>
<reference evidence="2" key="1">
    <citation type="journal article" date="2019" name="bioRxiv">
        <title>The Genome of the Zebra Mussel, Dreissena polymorpha: A Resource for Invasive Species Research.</title>
        <authorList>
            <person name="McCartney M.A."/>
            <person name="Auch B."/>
            <person name="Kono T."/>
            <person name="Mallez S."/>
            <person name="Zhang Y."/>
            <person name="Obille A."/>
            <person name="Becker A."/>
            <person name="Abrahante J.E."/>
            <person name="Garbe J."/>
            <person name="Badalamenti J.P."/>
            <person name="Herman A."/>
            <person name="Mangelson H."/>
            <person name="Liachko I."/>
            <person name="Sullivan S."/>
            <person name="Sone E.D."/>
            <person name="Koren S."/>
            <person name="Silverstein K.A.T."/>
            <person name="Beckman K.B."/>
            <person name="Gohl D.M."/>
        </authorList>
    </citation>
    <scope>NUCLEOTIDE SEQUENCE</scope>
    <source>
        <strain evidence="2">Duluth1</strain>
        <tissue evidence="2">Whole animal</tissue>
    </source>
</reference>
<dbReference type="GO" id="GO:0004090">
    <property type="term" value="F:carbonyl reductase (NADPH) activity"/>
    <property type="evidence" value="ECO:0007669"/>
    <property type="project" value="TreeGrafter"/>
</dbReference>
<dbReference type="PANTHER" id="PTHR43943">
    <property type="entry name" value="DEHYDROGENASE/REDUCTASE (SDR FAMILY) MEMBER 4"/>
    <property type="match status" value="1"/>
</dbReference>
<evidence type="ECO:0000313" key="3">
    <source>
        <dbReference type="Proteomes" id="UP000828390"/>
    </source>
</evidence>
<dbReference type="PRINTS" id="PR00081">
    <property type="entry name" value="GDHRDH"/>
</dbReference>
<comment type="caution">
    <text evidence="2">The sequence shown here is derived from an EMBL/GenBank/DDBJ whole genome shotgun (WGS) entry which is preliminary data.</text>
</comment>
<dbReference type="PANTHER" id="PTHR43943:SF2">
    <property type="entry name" value="DEHYDROGENASE_REDUCTASE 4"/>
    <property type="match status" value="1"/>
</dbReference>
<proteinExistence type="inferred from homology"/>
<protein>
    <submittedName>
        <fullName evidence="2">Uncharacterized protein</fullName>
    </submittedName>
</protein>
<dbReference type="Pfam" id="PF13561">
    <property type="entry name" value="adh_short_C2"/>
    <property type="match status" value="1"/>
</dbReference>
<dbReference type="InterPro" id="IPR036291">
    <property type="entry name" value="NAD(P)-bd_dom_sf"/>
</dbReference>
<reference evidence="2" key="2">
    <citation type="submission" date="2020-11" db="EMBL/GenBank/DDBJ databases">
        <authorList>
            <person name="McCartney M.A."/>
            <person name="Auch B."/>
            <person name="Kono T."/>
            <person name="Mallez S."/>
            <person name="Becker A."/>
            <person name="Gohl D.M."/>
            <person name="Silverstein K.A.T."/>
            <person name="Koren S."/>
            <person name="Bechman K.B."/>
            <person name="Herman A."/>
            <person name="Abrahante J.E."/>
            <person name="Garbe J."/>
        </authorList>
    </citation>
    <scope>NUCLEOTIDE SEQUENCE</scope>
    <source>
        <strain evidence="2">Duluth1</strain>
        <tissue evidence="2">Whole animal</tissue>
    </source>
</reference>
<evidence type="ECO:0000313" key="2">
    <source>
        <dbReference type="EMBL" id="KAH3776486.1"/>
    </source>
</evidence>
<sequence>MQCGVVQLMGAYSVSKTALLGLVKALVPQLTQMNIRVNAIAPGVIKTRFSEKVYLLLLFNPFMPSV</sequence>
<evidence type="ECO:0000256" key="1">
    <source>
        <dbReference type="ARBA" id="ARBA00006484"/>
    </source>
</evidence>
<name>A0A9D4ED35_DREPO</name>
<dbReference type="Gene3D" id="3.40.50.720">
    <property type="entry name" value="NAD(P)-binding Rossmann-like Domain"/>
    <property type="match status" value="1"/>
</dbReference>
<dbReference type="InterPro" id="IPR002347">
    <property type="entry name" value="SDR_fam"/>
</dbReference>
<dbReference type="SUPFAM" id="SSF51735">
    <property type="entry name" value="NAD(P)-binding Rossmann-fold domains"/>
    <property type="match status" value="1"/>
</dbReference>
<dbReference type="Proteomes" id="UP000828390">
    <property type="component" value="Unassembled WGS sequence"/>
</dbReference>
<accession>A0A9D4ED35</accession>
<keyword evidence="3" id="KW-1185">Reference proteome</keyword>